<feature type="signal peptide" evidence="1">
    <location>
        <begin position="1"/>
        <end position="25"/>
    </location>
</feature>
<dbReference type="Gene3D" id="3.90.1320.10">
    <property type="entry name" value="Outer-capsid protein sigma 3, large lobe"/>
    <property type="match status" value="1"/>
</dbReference>
<gene>
    <name evidence="3" type="ORF">RND81_06G244000</name>
</gene>
<dbReference type="PANTHER" id="PTHR31589:SF235">
    <property type="entry name" value="PROTEIN, PUTATIVE (DUF239)-RELATED"/>
    <property type="match status" value="1"/>
</dbReference>
<dbReference type="InterPro" id="IPR004314">
    <property type="entry name" value="Neprosin"/>
</dbReference>
<organism evidence="3 4">
    <name type="scientific">Saponaria officinalis</name>
    <name type="common">Common soapwort</name>
    <name type="synonym">Lychnis saponaria</name>
    <dbReference type="NCBI Taxonomy" id="3572"/>
    <lineage>
        <taxon>Eukaryota</taxon>
        <taxon>Viridiplantae</taxon>
        <taxon>Streptophyta</taxon>
        <taxon>Embryophyta</taxon>
        <taxon>Tracheophyta</taxon>
        <taxon>Spermatophyta</taxon>
        <taxon>Magnoliopsida</taxon>
        <taxon>eudicotyledons</taxon>
        <taxon>Gunneridae</taxon>
        <taxon>Pentapetalae</taxon>
        <taxon>Caryophyllales</taxon>
        <taxon>Caryophyllaceae</taxon>
        <taxon>Caryophylleae</taxon>
        <taxon>Saponaria</taxon>
    </lineage>
</organism>
<dbReference type="Pfam" id="PF14365">
    <property type="entry name" value="Neprosin_AP"/>
    <property type="match status" value="1"/>
</dbReference>
<keyword evidence="1" id="KW-0732">Signal</keyword>
<feature type="chain" id="PRO_5043396517" description="Neprosin PEP catalytic domain-containing protein" evidence="1">
    <location>
        <begin position="26"/>
        <end position="387"/>
    </location>
</feature>
<dbReference type="InterPro" id="IPR053168">
    <property type="entry name" value="Glutamic_endopeptidase"/>
</dbReference>
<evidence type="ECO:0000259" key="2">
    <source>
        <dbReference type="PROSITE" id="PS52045"/>
    </source>
</evidence>
<comment type="caution">
    <text evidence="3">The sequence shown here is derived from an EMBL/GenBank/DDBJ whole genome shotgun (WGS) entry which is preliminary data.</text>
</comment>
<keyword evidence="4" id="KW-1185">Reference proteome</keyword>
<dbReference type="Proteomes" id="UP001443914">
    <property type="component" value="Unassembled WGS sequence"/>
</dbReference>
<dbReference type="PANTHER" id="PTHR31589">
    <property type="entry name" value="PROTEIN, PUTATIVE (DUF239)-RELATED-RELATED"/>
    <property type="match status" value="1"/>
</dbReference>
<dbReference type="PROSITE" id="PS52045">
    <property type="entry name" value="NEPROSIN_PEP_CD"/>
    <property type="match status" value="1"/>
</dbReference>
<protein>
    <recommendedName>
        <fullName evidence="2">Neprosin PEP catalytic domain-containing protein</fullName>
    </recommendedName>
</protein>
<name>A0AAW1KE20_SAPOF</name>
<dbReference type="Pfam" id="PF03080">
    <property type="entry name" value="Neprosin"/>
    <property type="match status" value="1"/>
</dbReference>
<sequence>MEAHSFVLLILLITTISLLIQGLVATNLKDDEKLTLQNRLDILNKPATKSFVTKYGDIVDCVDIHKQPAFDHRSLKYHSLQVKPSFKLSKSRKLAGLRPEILPKNMRCPRGTVPIIRRTKMENNLVNKFTPILGTTTTNIPNSVGGHDVAGVGTIGINQGLSGKINVWNPKVKADQYSSTCIYVASEHAGDTDVIQAGWLVSPLVYPNSTETRLYGYWTSTGGKSTGCYDTSCPGFVQTSTTVHLGQVLTSVSTRDGQQQFIDLDLQKDNTTNNWWLHYGGDPVGYWPAELFTALQSAATRVGWGGEVFGPPTEVNAEMGSGYLAHDKGYGHVCIMTNLWMYPSHYFPKPEALNLLMTTPDFYNVIHGNNGDQMQDFIYFGGPKKDQ</sequence>
<evidence type="ECO:0000313" key="3">
    <source>
        <dbReference type="EMBL" id="KAK9716590.1"/>
    </source>
</evidence>
<dbReference type="AlphaFoldDB" id="A0AAW1KE20"/>
<dbReference type="EMBL" id="JBDFQZ010000006">
    <property type="protein sequence ID" value="KAK9716590.1"/>
    <property type="molecule type" value="Genomic_DNA"/>
</dbReference>
<reference evidence="3" key="1">
    <citation type="submission" date="2024-03" db="EMBL/GenBank/DDBJ databases">
        <title>WGS assembly of Saponaria officinalis var. Norfolk2.</title>
        <authorList>
            <person name="Jenkins J."/>
            <person name="Shu S."/>
            <person name="Grimwood J."/>
            <person name="Barry K."/>
            <person name="Goodstein D."/>
            <person name="Schmutz J."/>
            <person name="Leebens-Mack J."/>
            <person name="Osbourn A."/>
        </authorList>
    </citation>
    <scope>NUCLEOTIDE SEQUENCE [LARGE SCALE GENOMIC DNA]</scope>
    <source>
        <strain evidence="3">JIC</strain>
    </source>
</reference>
<evidence type="ECO:0000256" key="1">
    <source>
        <dbReference type="SAM" id="SignalP"/>
    </source>
</evidence>
<proteinExistence type="predicted"/>
<feature type="domain" description="Neprosin PEP catalytic" evidence="2">
    <location>
        <begin position="139"/>
        <end position="387"/>
    </location>
</feature>
<accession>A0AAW1KE20</accession>
<evidence type="ECO:0000313" key="4">
    <source>
        <dbReference type="Proteomes" id="UP001443914"/>
    </source>
</evidence>
<dbReference type="InterPro" id="IPR025521">
    <property type="entry name" value="Neprosin_propep"/>
</dbReference>